<protein>
    <submittedName>
        <fullName evidence="1">Uncharacterized protein</fullName>
    </submittedName>
</protein>
<gene>
    <name evidence="1" type="ORF">DPMN_061475</name>
</gene>
<keyword evidence="2" id="KW-1185">Reference proteome</keyword>
<accession>A0A9D4HIF7</accession>
<dbReference type="AlphaFoldDB" id="A0A9D4HIF7"/>
<proteinExistence type="predicted"/>
<name>A0A9D4HIF7_DREPO</name>
<sequence length="54" mass="6384">MIKLITNQIAHNNVVYFQEPSHKDRGALPHLIAEDMMVMSDFELHKCCLFYKVY</sequence>
<comment type="caution">
    <text evidence="1">The sequence shown here is derived from an EMBL/GenBank/DDBJ whole genome shotgun (WGS) entry which is preliminary data.</text>
</comment>
<dbReference type="Proteomes" id="UP000828390">
    <property type="component" value="Unassembled WGS sequence"/>
</dbReference>
<reference evidence="1" key="1">
    <citation type="journal article" date="2019" name="bioRxiv">
        <title>The Genome of the Zebra Mussel, Dreissena polymorpha: A Resource for Invasive Species Research.</title>
        <authorList>
            <person name="McCartney M.A."/>
            <person name="Auch B."/>
            <person name="Kono T."/>
            <person name="Mallez S."/>
            <person name="Zhang Y."/>
            <person name="Obille A."/>
            <person name="Becker A."/>
            <person name="Abrahante J.E."/>
            <person name="Garbe J."/>
            <person name="Badalamenti J.P."/>
            <person name="Herman A."/>
            <person name="Mangelson H."/>
            <person name="Liachko I."/>
            <person name="Sullivan S."/>
            <person name="Sone E.D."/>
            <person name="Koren S."/>
            <person name="Silverstein K.A.T."/>
            <person name="Beckman K.B."/>
            <person name="Gohl D.M."/>
        </authorList>
    </citation>
    <scope>NUCLEOTIDE SEQUENCE</scope>
    <source>
        <strain evidence="1">Duluth1</strain>
        <tissue evidence="1">Whole animal</tissue>
    </source>
</reference>
<reference evidence="1" key="2">
    <citation type="submission" date="2020-11" db="EMBL/GenBank/DDBJ databases">
        <authorList>
            <person name="McCartney M.A."/>
            <person name="Auch B."/>
            <person name="Kono T."/>
            <person name="Mallez S."/>
            <person name="Becker A."/>
            <person name="Gohl D.M."/>
            <person name="Silverstein K.A.T."/>
            <person name="Koren S."/>
            <person name="Bechman K.B."/>
            <person name="Herman A."/>
            <person name="Abrahante J.E."/>
            <person name="Garbe J."/>
        </authorList>
    </citation>
    <scope>NUCLEOTIDE SEQUENCE</scope>
    <source>
        <strain evidence="1">Duluth1</strain>
        <tissue evidence="1">Whole animal</tissue>
    </source>
</reference>
<evidence type="ECO:0000313" key="2">
    <source>
        <dbReference type="Proteomes" id="UP000828390"/>
    </source>
</evidence>
<evidence type="ECO:0000313" key="1">
    <source>
        <dbReference type="EMBL" id="KAH3718669.1"/>
    </source>
</evidence>
<organism evidence="1 2">
    <name type="scientific">Dreissena polymorpha</name>
    <name type="common">Zebra mussel</name>
    <name type="synonym">Mytilus polymorpha</name>
    <dbReference type="NCBI Taxonomy" id="45954"/>
    <lineage>
        <taxon>Eukaryota</taxon>
        <taxon>Metazoa</taxon>
        <taxon>Spiralia</taxon>
        <taxon>Lophotrochozoa</taxon>
        <taxon>Mollusca</taxon>
        <taxon>Bivalvia</taxon>
        <taxon>Autobranchia</taxon>
        <taxon>Heteroconchia</taxon>
        <taxon>Euheterodonta</taxon>
        <taxon>Imparidentia</taxon>
        <taxon>Neoheterodontei</taxon>
        <taxon>Myida</taxon>
        <taxon>Dreissenoidea</taxon>
        <taxon>Dreissenidae</taxon>
        <taxon>Dreissena</taxon>
    </lineage>
</organism>
<dbReference type="EMBL" id="JAIWYP010000013">
    <property type="protein sequence ID" value="KAH3718669.1"/>
    <property type="molecule type" value="Genomic_DNA"/>
</dbReference>